<dbReference type="AlphaFoldDB" id="A0A2P2ND19"/>
<accession>A0A2P2ND19</accession>
<feature type="transmembrane region" description="Helical" evidence="1">
    <location>
        <begin position="21"/>
        <end position="43"/>
    </location>
</feature>
<name>A0A2P2ND19_RHIMU</name>
<proteinExistence type="predicted"/>
<keyword evidence="1" id="KW-0472">Membrane</keyword>
<evidence type="ECO:0000313" key="2">
    <source>
        <dbReference type="EMBL" id="MBX40371.1"/>
    </source>
</evidence>
<keyword evidence="1" id="KW-0812">Transmembrane</keyword>
<protein>
    <submittedName>
        <fullName evidence="2">Uncharacterized protein</fullName>
    </submittedName>
</protein>
<organism evidence="2">
    <name type="scientific">Rhizophora mucronata</name>
    <name type="common">Asiatic mangrove</name>
    <dbReference type="NCBI Taxonomy" id="61149"/>
    <lineage>
        <taxon>Eukaryota</taxon>
        <taxon>Viridiplantae</taxon>
        <taxon>Streptophyta</taxon>
        <taxon>Embryophyta</taxon>
        <taxon>Tracheophyta</taxon>
        <taxon>Spermatophyta</taxon>
        <taxon>Magnoliopsida</taxon>
        <taxon>eudicotyledons</taxon>
        <taxon>Gunneridae</taxon>
        <taxon>Pentapetalae</taxon>
        <taxon>rosids</taxon>
        <taxon>fabids</taxon>
        <taxon>Malpighiales</taxon>
        <taxon>Rhizophoraceae</taxon>
        <taxon>Rhizophora</taxon>
    </lineage>
</organism>
<dbReference type="EMBL" id="GGEC01059887">
    <property type="protein sequence ID" value="MBX40371.1"/>
    <property type="molecule type" value="Transcribed_RNA"/>
</dbReference>
<reference evidence="2" key="1">
    <citation type="submission" date="2018-02" db="EMBL/GenBank/DDBJ databases">
        <title>Rhizophora mucronata_Transcriptome.</title>
        <authorList>
            <person name="Meera S.P."/>
            <person name="Sreeshan A."/>
            <person name="Augustine A."/>
        </authorList>
    </citation>
    <scope>NUCLEOTIDE SEQUENCE</scope>
    <source>
        <tissue evidence="2">Leaf</tissue>
    </source>
</reference>
<keyword evidence="1" id="KW-1133">Transmembrane helix</keyword>
<evidence type="ECO:0000256" key="1">
    <source>
        <dbReference type="SAM" id="Phobius"/>
    </source>
</evidence>
<sequence>MFFSGVFLLNMFHSNLPFDIICLYCCHCFLLPLGFAYDGIVFLDA</sequence>